<name>X1I2N5_9ZZZZ</name>
<gene>
    <name evidence="2" type="ORF">S03H2_44471</name>
</gene>
<comment type="caution">
    <text evidence="2">The sequence shown here is derived from an EMBL/GenBank/DDBJ whole genome shotgun (WGS) entry which is preliminary data.</text>
</comment>
<dbReference type="InterPro" id="IPR001387">
    <property type="entry name" value="Cro/C1-type_HTH"/>
</dbReference>
<sequence>MPGRALPEEIEVLGAMKLKTRVFELCNGKYESLKELARAMGISVTQVYRVRQGKSDIGEKFIIGAVKAFPDKKLDDLFYVVPDESEMTDSRSDLGAKGNLISTPQPPEARRDEIVRNALSTPPEARRDEIVKLRKAG</sequence>
<evidence type="ECO:0000256" key="1">
    <source>
        <dbReference type="SAM" id="MobiDB-lite"/>
    </source>
</evidence>
<dbReference type="AlphaFoldDB" id="X1I2N5"/>
<protein>
    <submittedName>
        <fullName evidence="2">Uncharacterized protein</fullName>
    </submittedName>
</protein>
<feature type="compositionally biased region" description="Basic and acidic residues" evidence="1">
    <location>
        <begin position="124"/>
        <end position="137"/>
    </location>
</feature>
<feature type="non-terminal residue" evidence="2">
    <location>
        <position position="137"/>
    </location>
</feature>
<accession>X1I2N5</accession>
<evidence type="ECO:0000313" key="2">
    <source>
        <dbReference type="EMBL" id="GAH63560.1"/>
    </source>
</evidence>
<organism evidence="2">
    <name type="scientific">marine sediment metagenome</name>
    <dbReference type="NCBI Taxonomy" id="412755"/>
    <lineage>
        <taxon>unclassified sequences</taxon>
        <taxon>metagenomes</taxon>
        <taxon>ecological metagenomes</taxon>
    </lineage>
</organism>
<proteinExistence type="predicted"/>
<feature type="region of interest" description="Disordered" evidence="1">
    <location>
        <begin position="88"/>
        <end position="137"/>
    </location>
</feature>
<reference evidence="2" key="1">
    <citation type="journal article" date="2014" name="Front. Microbiol.">
        <title>High frequency of phylogenetically diverse reductive dehalogenase-homologous genes in deep subseafloor sedimentary metagenomes.</title>
        <authorList>
            <person name="Kawai M."/>
            <person name="Futagami T."/>
            <person name="Toyoda A."/>
            <person name="Takaki Y."/>
            <person name="Nishi S."/>
            <person name="Hori S."/>
            <person name="Arai W."/>
            <person name="Tsubouchi T."/>
            <person name="Morono Y."/>
            <person name="Uchiyama I."/>
            <person name="Ito T."/>
            <person name="Fujiyama A."/>
            <person name="Inagaki F."/>
            <person name="Takami H."/>
        </authorList>
    </citation>
    <scope>NUCLEOTIDE SEQUENCE</scope>
    <source>
        <strain evidence="2">Expedition CK06-06</strain>
    </source>
</reference>
<dbReference type="EMBL" id="BARU01027809">
    <property type="protein sequence ID" value="GAH63560.1"/>
    <property type="molecule type" value="Genomic_DNA"/>
</dbReference>
<dbReference type="CDD" id="cd00093">
    <property type="entry name" value="HTH_XRE"/>
    <property type="match status" value="1"/>
</dbReference>